<dbReference type="OrthoDB" id="2910287at2759"/>
<comment type="caution">
    <text evidence="2">The sequence shown here is derived from an EMBL/GenBank/DDBJ whole genome shotgun (WGS) entry which is preliminary data.</text>
</comment>
<keyword evidence="3" id="KW-1185">Reference proteome</keyword>
<evidence type="ECO:0000313" key="2">
    <source>
        <dbReference type="EMBL" id="KAH7113231.1"/>
    </source>
</evidence>
<dbReference type="AlphaFoldDB" id="A0A9P9D6E2"/>
<name>A0A9P9D6E2_9PLEO</name>
<evidence type="ECO:0000313" key="3">
    <source>
        <dbReference type="Proteomes" id="UP000700596"/>
    </source>
</evidence>
<reference evidence="2" key="1">
    <citation type="journal article" date="2021" name="Nat. Commun.">
        <title>Genetic determinants of endophytism in the Arabidopsis root mycobiome.</title>
        <authorList>
            <person name="Mesny F."/>
            <person name="Miyauchi S."/>
            <person name="Thiergart T."/>
            <person name="Pickel B."/>
            <person name="Atanasova L."/>
            <person name="Karlsson M."/>
            <person name="Huettel B."/>
            <person name="Barry K.W."/>
            <person name="Haridas S."/>
            <person name="Chen C."/>
            <person name="Bauer D."/>
            <person name="Andreopoulos W."/>
            <person name="Pangilinan J."/>
            <person name="LaButti K."/>
            <person name="Riley R."/>
            <person name="Lipzen A."/>
            <person name="Clum A."/>
            <person name="Drula E."/>
            <person name="Henrissat B."/>
            <person name="Kohler A."/>
            <person name="Grigoriev I.V."/>
            <person name="Martin F.M."/>
            <person name="Hacquard S."/>
        </authorList>
    </citation>
    <scope>NUCLEOTIDE SEQUENCE</scope>
    <source>
        <strain evidence="2">MPI-CAGE-CH-0243</strain>
    </source>
</reference>
<feature type="signal peptide" evidence="1">
    <location>
        <begin position="1"/>
        <end position="17"/>
    </location>
</feature>
<organism evidence="2 3">
    <name type="scientific">Dendryphion nanum</name>
    <dbReference type="NCBI Taxonomy" id="256645"/>
    <lineage>
        <taxon>Eukaryota</taxon>
        <taxon>Fungi</taxon>
        <taxon>Dikarya</taxon>
        <taxon>Ascomycota</taxon>
        <taxon>Pezizomycotina</taxon>
        <taxon>Dothideomycetes</taxon>
        <taxon>Pleosporomycetidae</taxon>
        <taxon>Pleosporales</taxon>
        <taxon>Torulaceae</taxon>
        <taxon>Dendryphion</taxon>
    </lineage>
</organism>
<dbReference type="Gene3D" id="2.60.20.10">
    <property type="entry name" value="Crystallins"/>
    <property type="match status" value="1"/>
</dbReference>
<evidence type="ECO:0000256" key="1">
    <source>
        <dbReference type="SAM" id="SignalP"/>
    </source>
</evidence>
<proteinExistence type="predicted"/>
<sequence>MYIKSILVLAICGLATSIPTENAPVNFTSVEGRSLDRRQPGGVFITTDIKWGGEPGYAKQPWDQCIRLDSPWWKSISSVGPDSGNAVVLSEDYNCGTANRVTILHPGNDDLQSIGWNDRAGSFMVRQVAVSSTGRQCLWAEDRNTFPGLNCQFCCNGCTRSGNGCCPSGQHC</sequence>
<dbReference type="Proteomes" id="UP000700596">
    <property type="component" value="Unassembled WGS sequence"/>
</dbReference>
<accession>A0A9P9D6E2</accession>
<dbReference type="EMBL" id="JAGMWT010000019">
    <property type="protein sequence ID" value="KAH7113231.1"/>
    <property type="molecule type" value="Genomic_DNA"/>
</dbReference>
<keyword evidence="1" id="KW-0732">Signal</keyword>
<protein>
    <submittedName>
        <fullName evidence="2">Uncharacterized protein</fullName>
    </submittedName>
</protein>
<gene>
    <name evidence="2" type="ORF">B0J11DRAFT_541762</name>
</gene>
<feature type="chain" id="PRO_5040200186" evidence="1">
    <location>
        <begin position="18"/>
        <end position="172"/>
    </location>
</feature>